<feature type="domain" description="AMP-dependent synthetase/ligase" evidence="3">
    <location>
        <begin position="23"/>
        <end position="388"/>
    </location>
</feature>
<protein>
    <submittedName>
        <fullName evidence="5">Uncharacterized protein</fullName>
    </submittedName>
</protein>
<evidence type="ECO:0000313" key="6">
    <source>
        <dbReference type="Proteomes" id="UP000650833"/>
    </source>
</evidence>
<dbReference type="AlphaFoldDB" id="A0A8H7QQD4"/>
<dbReference type="InterPro" id="IPR000873">
    <property type="entry name" value="AMP-dep_synth/lig_dom"/>
</dbReference>
<sequence length="535" mass="59318">MIFDSKLPAREFPQITLYNLLFENNKKFCSDRPCYIDAEDHSQLITFGQVKDIADKFAAGIQHRFPGFKKGDVVAFYSGNNLFYAAAAHSPVIIGGVTTTIDASSDIESAAACLNTVNAKIIIVSVETIDNALKAAKIAGIPVENIFVFGDDDVQGCQSFTKTFLNHNESVVPAVWSPEELATAPCYLCFTSGTTGKKKAVTLTHKSLTSALLLKDEWLPNTINMLAHTDFHHVSALLITIHMNVFHGCTTFLLKKYTFEKMLLAIQECKINVMATQPWIAAAMAKEPVVDKYDLSSFNLAILGGSCIDKTVCMTFHKRFNAAIVSAYGMTECLNLLESSVIGTLKGELGCLSTGFSAKIIDENGNMVGYNQIGELCVKGPTLTPGYHNSPEINAVSFDKDGFLHTGDLFEINENGQVTFVDRIKDIIKYRYHHIPPQDIENVLMLHPLVTDCAAIGVYSEEETSWTPRAFVLLSENNRDTEQVKKEIIKLVQEKLPDHKQLRGGLYIAKKLPRTSTGKVERRTLRLPNIDEWVY</sequence>
<comment type="caution">
    <text evidence="5">The sequence shown here is derived from an EMBL/GenBank/DDBJ whole genome shotgun (WGS) entry which is preliminary data.</text>
</comment>
<dbReference type="Gene3D" id="3.40.50.12780">
    <property type="entry name" value="N-terminal domain of ligase-like"/>
    <property type="match status" value="1"/>
</dbReference>
<evidence type="ECO:0000259" key="3">
    <source>
        <dbReference type="Pfam" id="PF00501"/>
    </source>
</evidence>
<dbReference type="Proteomes" id="UP000650833">
    <property type="component" value="Unassembled WGS sequence"/>
</dbReference>
<reference evidence="5" key="1">
    <citation type="submission" date="2020-12" db="EMBL/GenBank/DDBJ databases">
        <title>Metabolic potential, ecology and presence of endohyphal bacteria is reflected in genomic diversity of Mucoromycotina.</title>
        <authorList>
            <person name="Muszewska A."/>
            <person name="Okrasinska A."/>
            <person name="Steczkiewicz K."/>
            <person name="Drgas O."/>
            <person name="Orlowska M."/>
            <person name="Perlinska-Lenart U."/>
            <person name="Aleksandrzak-Piekarczyk T."/>
            <person name="Szatraj K."/>
            <person name="Zielenkiewicz U."/>
            <person name="Pilsyk S."/>
            <person name="Malc E."/>
            <person name="Mieczkowski P."/>
            <person name="Kruszewska J.S."/>
            <person name="Biernat P."/>
            <person name="Pawlowska J."/>
        </authorList>
    </citation>
    <scope>NUCLEOTIDE SEQUENCE</scope>
    <source>
        <strain evidence="5">CBS 226.32</strain>
    </source>
</reference>
<dbReference type="Pfam" id="PF13193">
    <property type="entry name" value="AMP-binding_C"/>
    <property type="match status" value="1"/>
</dbReference>
<dbReference type="InterPro" id="IPR042099">
    <property type="entry name" value="ANL_N_sf"/>
</dbReference>
<name>A0A8H7QQD4_9FUNG</name>
<dbReference type="SUPFAM" id="SSF56801">
    <property type="entry name" value="Acetyl-CoA synthetase-like"/>
    <property type="match status" value="1"/>
</dbReference>
<dbReference type="PANTHER" id="PTHR24096">
    <property type="entry name" value="LONG-CHAIN-FATTY-ACID--COA LIGASE"/>
    <property type="match status" value="1"/>
</dbReference>
<dbReference type="InterPro" id="IPR045851">
    <property type="entry name" value="AMP-bd_C_sf"/>
</dbReference>
<comment type="similarity">
    <text evidence="1">Belongs to the ATP-dependent AMP-binding enzyme family.</text>
</comment>
<accession>A0A8H7QQD4</accession>
<evidence type="ECO:0000259" key="4">
    <source>
        <dbReference type="Pfam" id="PF13193"/>
    </source>
</evidence>
<proteinExistence type="inferred from homology"/>
<organism evidence="5 6">
    <name type="scientific">Mucor plumbeus</name>
    <dbReference type="NCBI Taxonomy" id="97098"/>
    <lineage>
        <taxon>Eukaryota</taxon>
        <taxon>Fungi</taxon>
        <taxon>Fungi incertae sedis</taxon>
        <taxon>Mucoromycota</taxon>
        <taxon>Mucoromycotina</taxon>
        <taxon>Mucoromycetes</taxon>
        <taxon>Mucorales</taxon>
        <taxon>Mucorineae</taxon>
        <taxon>Mucoraceae</taxon>
        <taxon>Mucor</taxon>
    </lineage>
</organism>
<keyword evidence="6" id="KW-1185">Reference proteome</keyword>
<dbReference type="Pfam" id="PF00501">
    <property type="entry name" value="AMP-binding"/>
    <property type="match status" value="1"/>
</dbReference>
<dbReference type="Gene3D" id="3.30.300.30">
    <property type="match status" value="1"/>
</dbReference>
<feature type="domain" description="AMP-binding enzyme C-terminal" evidence="4">
    <location>
        <begin position="440"/>
        <end position="519"/>
    </location>
</feature>
<evidence type="ECO:0000256" key="1">
    <source>
        <dbReference type="ARBA" id="ARBA00006432"/>
    </source>
</evidence>
<keyword evidence="2" id="KW-0436">Ligase</keyword>
<dbReference type="GO" id="GO:0016405">
    <property type="term" value="F:CoA-ligase activity"/>
    <property type="evidence" value="ECO:0007669"/>
    <property type="project" value="TreeGrafter"/>
</dbReference>
<dbReference type="OrthoDB" id="10253115at2759"/>
<dbReference type="PANTHER" id="PTHR24096:SF149">
    <property type="entry name" value="AMP-BINDING DOMAIN-CONTAINING PROTEIN-RELATED"/>
    <property type="match status" value="1"/>
</dbReference>
<gene>
    <name evidence="5" type="ORF">INT46_009544</name>
</gene>
<evidence type="ECO:0000256" key="2">
    <source>
        <dbReference type="ARBA" id="ARBA00022598"/>
    </source>
</evidence>
<dbReference type="EMBL" id="JAEPRC010000471">
    <property type="protein sequence ID" value="KAG2196564.1"/>
    <property type="molecule type" value="Genomic_DNA"/>
</dbReference>
<evidence type="ECO:0000313" key="5">
    <source>
        <dbReference type="EMBL" id="KAG2196564.1"/>
    </source>
</evidence>
<dbReference type="InterPro" id="IPR025110">
    <property type="entry name" value="AMP-bd_C"/>
</dbReference>